<keyword evidence="3" id="KW-1185">Reference proteome</keyword>
<dbReference type="PROSITE" id="PS51257">
    <property type="entry name" value="PROKAR_LIPOPROTEIN"/>
    <property type="match status" value="1"/>
</dbReference>
<evidence type="ECO:0000313" key="2">
    <source>
        <dbReference type="EMBL" id="AIT05491.1"/>
    </source>
</evidence>
<organism evidence="2 3">
    <name type="scientific">Sphingomonas taxi</name>
    <dbReference type="NCBI Taxonomy" id="1549858"/>
    <lineage>
        <taxon>Bacteria</taxon>
        <taxon>Pseudomonadati</taxon>
        <taxon>Pseudomonadota</taxon>
        <taxon>Alphaproteobacteria</taxon>
        <taxon>Sphingomonadales</taxon>
        <taxon>Sphingomonadaceae</taxon>
        <taxon>Sphingomonas</taxon>
    </lineage>
</organism>
<feature type="signal peptide" evidence="1">
    <location>
        <begin position="1"/>
        <end position="20"/>
    </location>
</feature>
<evidence type="ECO:0008006" key="4">
    <source>
        <dbReference type="Google" id="ProtNLM"/>
    </source>
</evidence>
<dbReference type="KEGG" id="stax:MC45_02730"/>
<accession>A0A097ED49</accession>
<dbReference type="HOGENOM" id="CLU_2481710_0_0_5"/>
<sequence length="87" mass="8746">MKKIAFVLAAAGLMSVAACHKSPEAAAVENNGDMLADNMEAQADNIDALADNTSNASAAAALENVADNTNAAADNVRDAAEAKADNL</sequence>
<dbReference type="AlphaFoldDB" id="A0A097ED49"/>
<name>A0A097ED49_9SPHN</name>
<dbReference type="RefSeq" id="WP_038659191.1">
    <property type="nucleotide sequence ID" value="NZ_CP009571.1"/>
</dbReference>
<feature type="chain" id="PRO_5001929616" description="Circumsporozoite protein" evidence="1">
    <location>
        <begin position="21"/>
        <end position="87"/>
    </location>
</feature>
<dbReference type="EMBL" id="CP009571">
    <property type="protein sequence ID" value="AIT05491.1"/>
    <property type="molecule type" value="Genomic_DNA"/>
</dbReference>
<reference evidence="2 3" key="1">
    <citation type="submission" date="2014-09" db="EMBL/GenBank/DDBJ databases">
        <title>Using Illumina technology Improving SMRT sequencing Genome Assembly by RASTools.</title>
        <authorList>
            <person name="Zhou Y."/>
            <person name="Ma T."/>
            <person name="Liu T."/>
        </authorList>
    </citation>
    <scope>NUCLEOTIDE SEQUENCE [LARGE SCALE GENOMIC DNA]</scope>
    <source>
        <strain evidence="2 3">ATCC 55669</strain>
    </source>
</reference>
<proteinExistence type="predicted"/>
<keyword evidence="1" id="KW-0732">Signal</keyword>
<evidence type="ECO:0000313" key="3">
    <source>
        <dbReference type="Proteomes" id="UP000033200"/>
    </source>
</evidence>
<gene>
    <name evidence="2" type="ORF">MC45_02730</name>
</gene>
<dbReference type="Proteomes" id="UP000033200">
    <property type="component" value="Chromosome"/>
</dbReference>
<protein>
    <recommendedName>
        <fullName evidence="4">Circumsporozoite protein</fullName>
    </recommendedName>
</protein>
<evidence type="ECO:0000256" key="1">
    <source>
        <dbReference type="SAM" id="SignalP"/>
    </source>
</evidence>
<dbReference type="eggNOG" id="ENOG5030YWN">
    <property type="taxonomic scope" value="Bacteria"/>
</dbReference>